<organism evidence="2 3">
    <name type="scientific">Apiospora arundinis</name>
    <dbReference type="NCBI Taxonomy" id="335852"/>
    <lineage>
        <taxon>Eukaryota</taxon>
        <taxon>Fungi</taxon>
        <taxon>Dikarya</taxon>
        <taxon>Ascomycota</taxon>
        <taxon>Pezizomycotina</taxon>
        <taxon>Sordariomycetes</taxon>
        <taxon>Xylariomycetidae</taxon>
        <taxon>Amphisphaeriales</taxon>
        <taxon>Apiosporaceae</taxon>
        <taxon>Apiospora</taxon>
    </lineage>
</organism>
<evidence type="ECO:0000313" key="3">
    <source>
        <dbReference type="Proteomes" id="UP001390339"/>
    </source>
</evidence>
<keyword evidence="3" id="KW-1185">Reference proteome</keyword>
<name>A0ABR2HMP1_9PEZI</name>
<dbReference type="InterPro" id="IPR040841">
    <property type="entry name" value="Luciferase_dom"/>
</dbReference>
<accession>A0ABR2HMP1</accession>
<reference evidence="2 3" key="1">
    <citation type="journal article" date="2024" name="IMA Fungus">
        <title>Apiospora arundinis, a panoply of carbohydrate-active enzymes and secondary metabolites.</title>
        <authorList>
            <person name="Sorensen T."/>
            <person name="Petersen C."/>
            <person name="Muurmann A.T."/>
            <person name="Christiansen J.V."/>
            <person name="Brundto M.L."/>
            <person name="Overgaard C.K."/>
            <person name="Boysen A.T."/>
            <person name="Wollenberg R.D."/>
            <person name="Larsen T.O."/>
            <person name="Sorensen J.L."/>
            <person name="Nielsen K.L."/>
            <person name="Sondergaard T.E."/>
        </authorList>
    </citation>
    <scope>NUCLEOTIDE SEQUENCE [LARGE SCALE GENOMIC DNA]</scope>
    <source>
        <strain evidence="2 3">AAU 773</strain>
    </source>
</reference>
<dbReference type="InterPro" id="IPR048273">
    <property type="entry name" value="Luciferase"/>
</dbReference>
<evidence type="ECO:0000259" key="1">
    <source>
        <dbReference type="Pfam" id="PF17648"/>
    </source>
</evidence>
<gene>
    <name evidence="2" type="ORF">PGQ11_015693</name>
</gene>
<sequence length="469" mass="52056">MVFYRILEAYSRAAPDYSPIAYLFSALATPPPVKPTTPLTWTTCLDDSCLPLNTPPVPFPPFTPANETTASVVTSTANAIAANVTNVVADNFTTAYANLTPSPASGLALGLTSGFTTASAHLQLLLASIANLCAMLWTEVVKATNPLSASAKPTTASSNLQALLAMFWAKLAEIWWDGPWGSVCALASMLYQLFDKVCLQSRFFTQLLFPFFCVWMIYRLIRLAYDGYQAYVDLGRGGTPTTIRGWCRTLRLKYIAWLDVLQPPRVPPFLDPYRGRLFNLARRGGPRPTMNGVAPQRQIDQKASPSTFYRLSNMLARQAEMHSGLLNIETSFLEGHLQALRRVVPVDQPLGANDKNGEWEFGGEIAHPHRIDGSMHVVLHPEDVRTVIEAGWGERHPLAIATPFWKFLHHTLEGNRRPVPEYLVILYAPLTAQHYAVFEQIIQAAVWFATGGEVYPVDENTYPVEDETE</sequence>
<evidence type="ECO:0000313" key="2">
    <source>
        <dbReference type="EMBL" id="KAK8849213.1"/>
    </source>
</evidence>
<dbReference type="EMBL" id="JAPCWZ010000010">
    <property type="protein sequence ID" value="KAK8849213.1"/>
    <property type="molecule type" value="Genomic_DNA"/>
</dbReference>
<feature type="domain" description="Luciferase" evidence="1">
    <location>
        <begin position="362"/>
        <end position="445"/>
    </location>
</feature>
<dbReference type="Proteomes" id="UP001390339">
    <property type="component" value="Unassembled WGS sequence"/>
</dbReference>
<dbReference type="Pfam" id="PF17648">
    <property type="entry name" value="Luciferase"/>
    <property type="match status" value="1"/>
</dbReference>
<comment type="caution">
    <text evidence="2">The sequence shown here is derived from an EMBL/GenBank/DDBJ whole genome shotgun (WGS) entry which is preliminary data.</text>
</comment>
<proteinExistence type="predicted"/>
<protein>
    <recommendedName>
        <fullName evidence="1">Luciferase domain-containing protein</fullName>
    </recommendedName>
</protein>
<dbReference type="PANTHER" id="PTHR38695">
    <property type="entry name" value="AMINO ACID PERMEASE_ SLC12A DOMAIN-CONTAINING PROTEIN"/>
    <property type="match status" value="1"/>
</dbReference>
<dbReference type="PANTHER" id="PTHR38695:SF1">
    <property type="entry name" value="AMINO ACID PERMEASE_ SLC12A DOMAIN-CONTAINING PROTEIN"/>
    <property type="match status" value="1"/>
</dbReference>